<dbReference type="InterPro" id="IPR046524">
    <property type="entry name" value="DUF6701"/>
</dbReference>
<name>A0A0B8QK48_9VIBR</name>
<reference evidence="3 4" key="1">
    <citation type="submission" date="2015-01" db="EMBL/GenBank/DDBJ databases">
        <title>Vibrio sp. C94 JCM 19241 whole genome shotgun sequence.</title>
        <authorList>
            <person name="Sawabe T."/>
            <person name="Meirelles P."/>
            <person name="Feng G."/>
            <person name="Sayaka M."/>
            <person name="Hattori M."/>
            <person name="Ohkuma M."/>
        </authorList>
    </citation>
    <scope>NUCLEOTIDE SEQUENCE [LARGE SCALE GENOMIC DNA]</scope>
    <source>
        <strain evidence="4">JCM 19241</strain>
    </source>
</reference>
<dbReference type="STRING" id="1481914.JCM19241_4600"/>
<feature type="domain" description="DUF6701" evidence="2">
    <location>
        <begin position="950"/>
        <end position="1553"/>
    </location>
</feature>
<evidence type="ECO:0000313" key="4">
    <source>
        <dbReference type="Proteomes" id="UP000031666"/>
    </source>
</evidence>
<feature type="region of interest" description="Disordered" evidence="1">
    <location>
        <begin position="61"/>
        <end position="93"/>
    </location>
</feature>
<evidence type="ECO:0000259" key="2">
    <source>
        <dbReference type="Pfam" id="PF20419"/>
    </source>
</evidence>
<feature type="compositionally biased region" description="Basic and acidic residues" evidence="1">
    <location>
        <begin position="1473"/>
        <end position="1484"/>
    </location>
</feature>
<accession>A0A0B8QK48</accession>
<feature type="region of interest" description="Disordered" evidence="1">
    <location>
        <begin position="1451"/>
        <end position="1484"/>
    </location>
</feature>
<protein>
    <submittedName>
        <fullName evidence="3">MSHA biogenesis protein mshQ</fullName>
    </submittedName>
</protein>
<dbReference type="Proteomes" id="UP000031666">
    <property type="component" value="Unassembled WGS sequence"/>
</dbReference>
<evidence type="ECO:0000313" key="3">
    <source>
        <dbReference type="EMBL" id="GAM77477.1"/>
    </source>
</evidence>
<dbReference type="Pfam" id="PF20419">
    <property type="entry name" value="DUF6701"/>
    <property type="match status" value="1"/>
</dbReference>
<evidence type="ECO:0000256" key="1">
    <source>
        <dbReference type="SAM" id="MobiDB-lite"/>
    </source>
</evidence>
<sequence length="1565" mass="169784">MKFDGNTFKVLNDNPNNLIIVSDKVVIQKGDSIFVGHIIADEVQIQNNPVSGSVTANKFQYDDSNYENGNPGDGEYCDPRDSSPCGSREPPPPDITLPEICPLFTGPAQRWDGTFGGNVKPEIHIQNSSSIIGTVGEGEIGFDPEDKFRDDGDDGCDGFACVGNEDLMVAQPSFAVFDNSGLDDIEPSNGSYLTHGNYDKVTISKDVTLVGGEYFIEDLKITKDGTLTVSSEAILHLHKFEVDNGGVIDTSAISQNELFIFVESDDKVKIHSVFDLDALIVSNNEVELHKGVNLYGAITSPYIDLHDTSSINSTIPASCAPDVPPEIPEQCNVFPNAIQSWTRSNNTNSIVIFGGGATVTGTASGEGNVGFHAVEKNFDSQTACDGNECIADTSLLVTEPAVLDFNPTGPSINIGWTEQREPIAPGNYSSITLSSGIYELTGQNYDVGTFNLSGGGTLYVKRGTLFKVNQFNISGGSRVILEGEGEDSWLIWGENWNGQNAQVSVSVGDLPVDIFSRDKVILDGSTKVLGSVTANQLEILGSASVQRTTDNCEQPDIPDMCLYFPNVSQTWVGSEGDKLHVGGNENSRIVGAVERDSEFFVGYSQDDIDKENNILCEGQACKGADDLKLQEAPDFASMTFDNYSLGEYDLNGNETLIPGDYGFLEIDKGETVTLTSGTYNIQRIDIKDGRLRVETGSQVLLYVHKLEVKDNGTVQHDGNPENFYIISPSTTYRKKDGKSEDSKIKFDSKDVDDVIGYNFSALIMAKKKVELRETVRITGAVTTPEVHVHDNSYLINGVPDECLPPSGGNGLELFPSQGIELTCEPQTINFQVLDSSGNPTGSYTGNIIVTASGGSAPSFIVLEGSFEGGNAYKPNSDGLLRLNLEESTVSNVVVEGALSDSSSNTLVTGNYKFVAYKFGFSRNPTNIIAGRRSETLDVQPLQCEGNEPVVSDDYNGLKDVVLSVTSYDAPTSTQRANEVVRVRDTRQGNGWQTTPQSAFSLDFRSNSTARIRIDYEEAGAVSYTMSDEICIDIEGQDEPECRTYQGVHNIQSRPWTYALCSPISADMSGTSEQGPKFSVSGIPFALDAVPIKYVNNGSTSGEIDVSQMCGNLAQLETKNFYLSSAPSASTILEAELDTPPSGRLGEDGLEGVPENGVPNDRNSTGPLQFNALRWAEAGSIRVKAKTLNDANYLFEPIQPGYRTVGRFVPQQLVMLDPSNGVWTQWLYSAGHDGFAYMSQPITHNFKLQAMSASGSETQNYGLFNNSLISSVDYVAQTKGESPEIDFVADSRINGAQTWGGASWPKSLVNDPSILSISIDDFTLWKKTTSSSGSALTTTVDGPFGMDDNVDFGLRVSDVVDGVEILALDIPSLTSDDNIAKRFPVQPDFRYGRMHLNDVGGNTADAIRVPLKTEYWDGQNFVRNSDDNQGSKYDAAQAYCVQTIWTSDDAQRGSDASLVSNGEHSVDAGSSSELEAHHQPKTANERTQVRLWLRQGVTSPQRGESSVDCSNAGSYTDQPWLQYNWRNVGDEDPSTVVTFGTFRGNDRIIFRGERGFLPIKTGFFGR</sequence>
<proteinExistence type="predicted"/>
<reference evidence="3 4" key="2">
    <citation type="submission" date="2015-01" db="EMBL/GenBank/DDBJ databases">
        <authorList>
            <consortium name="NBRP consortium"/>
            <person name="Sawabe T."/>
            <person name="Meirelles P."/>
            <person name="Feng G."/>
            <person name="Sayaka M."/>
            <person name="Hattori M."/>
            <person name="Ohkuma M."/>
        </authorList>
    </citation>
    <scope>NUCLEOTIDE SEQUENCE [LARGE SCALE GENOMIC DNA]</scope>
    <source>
        <strain evidence="4">JCM 19241</strain>
    </source>
</reference>
<comment type="caution">
    <text evidence="3">The sequence shown here is derived from an EMBL/GenBank/DDBJ whole genome shotgun (WGS) entry which is preliminary data.</text>
</comment>
<feature type="compositionally biased region" description="Polar residues" evidence="1">
    <location>
        <begin position="1456"/>
        <end position="1472"/>
    </location>
</feature>
<organism evidence="3 4">
    <name type="scientific">Vibrio ishigakensis</name>
    <dbReference type="NCBI Taxonomy" id="1481914"/>
    <lineage>
        <taxon>Bacteria</taxon>
        <taxon>Pseudomonadati</taxon>
        <taxon>Pseudomonadota</taxon>
        <taxon>Gammaproteobacteria</taxon>
        <taxon>Vibrionales</taxon>
        <taxon>Vibrionaceae</taxon>
        <taxon>Vibrio</taxon>
    </lineage>
</organism>
<gene>
    <name evidence="3" type="ORF">JCM19241_4600</name>
</gene>
<dbReference type="EMBL" id="BBSC01000009">
    <property type="protein sequence ID" value="GAM77477.1"/>
    <property type="molecule type" value="Genomic_DNA"/>
</dbReference>